<evidence type="ECO:0000313" key="3">
    <source>
        <dbReference type="Proteomes" id="UP000176944"/>
    </source>
</evidence>
<dbReference type="EMBL" id="CP017708">
    <property type="protein sequence ID" value="AOY83094.1"/>
    <property type="molecule type" value="Genomic_DNA"/>
</dbReference>
<dbReference type="PROSITE" id="PS50943">
    <property type="entry name" value="HTH_CROC1"/>
    <property type="match status" value="1"/>
</dbReference>
<sequence>MSRSLRVHPEYIDQVKLALKRNGYPRQKDLAEELEISLSTLNNYLNGRPVDNLNFQEISEKLGQDWKAIALLDLESTPSNSNVNPDPWKPDLDQDESIPDVDYYVERPPIETTCYQTLLRPGALVRIKAPSLMGKTLLIARVLRKLVAQQGYQTVYINLHLANHADLANLNSLLKWFSFCVSESLGLANRLADYWYEGLSTSKMACTNYFERYLLRQVNRPVVLCLDEVDRVFPHRDVASDFLGMLRAWHEKAKMGKRLERLRLVVVHSTEVYIPLNLNESPFNVGVPIELPELTQEQIIELAQQYQLDCTASEVEQLQGLVGGHPYLIGECFNHLKFNGTGYLEQVLTNAATEAGIYRNHLRHLWQMLQQHQALADAFKDVIEASCPIPLESRSAYKLHSMGLVNLQGHQVTLRCQLYREYFQARFQETP</sequence>
<evidence type="ECO:0000313" key="2">
    <source>
        <dbReference type="EMBL" id="AOY83094.1"/>
    </source>
</evidence>
<protein>
    <submittedName>
        <fullName evidence="2">AAA-like domain-containing protein</fullName>
    </submittedName>
</protein>
<organism evidence="2 3">
    <name type="scientific">Moorena producens (strain JHB)</name>
    <dbReference type="NCBI Taxonomy" id="1454205"/>
    <lineage>
        <taxon>Bacteria</taxon>
        <taxon>Bacillati</taxon>
        <taxon>Cyanobacteriota</taxon>
        <taxon>Cyanophyceae</taxon>
        <taxon>Coleofasciculales</taxon>
        <taxon>Coleofasciculaceae</taxon>
        <taxon>Moorena</taxon>
    </lineage>
</organism>
<dbReference type="CDD" id="cd00093">
    <property type="entry name" value="HTH_XRE"/>
    <property type="match status" value="1"/>
</dbReference>
<dbReference type="AlphaFoldDB" id="A0A1D9G6D8"/>
<feature type="domain" description="HTH cro/C1-type" evidence="1">
    <location>
        <begin position="27"/>
        <end position="69"/>
    </location>
</feature>
<accession>A0A1D9G6D8</accession>
<reference evidence="3" key="1">
    <citation type="submission" date="2016-10" db="EMBL/GenBank/DDBJ databases">
        <title>Comparative genomics uncovers the prolific and rare metabolic potential of the cyanobacterial genus Moorea.</title>
        <authorList>
            <person name="Leao T."/>
            <person name="Castelao G."/>
            <person name="Korobeynikov A."/>
            <person name="Monroe E.A."/>
            <person name="Podell S."/>
            <person name="Glukhov E."/>
            <person name="Allen E."/>
            <person name="Gerwick W.H."/>
            <person name="Gerwick L."/>
        </authorList>
    </citation>
    <scope>NUCLEOTIDE SEQUENCE [LARGE SCALE GENOMIC DNA]</scope>
    <source>
        <strain evidence="3">JHB</strain>
    </source>
</reference>
<proteinExistence type="predicted"/>
<dbReference type="InterPro" id="IPR027417">
    <property type="entry name" value="P-loop_NTPase"/>
</dbReference>
<dbReference type="Gene3D" id="3.40.50.300">
    <property type="entry name" value="P-loop containing nucleotide triphosphate hydrolases"/>
    <property type="match status" value="1"/>
</dbReference>
<gene>
    <name evidence="2" type="ORF">BJP36_27420</name>
</gene>
<dbReference type="InterPro" id="IPR001387">
    <property type="entry name" value="Cro/C1-type_HTH"/>
</dbReference>
<evidence type="ECO:0000259" key="1">
    <source>
        <dbReference type="PROSITE" id="PS50943"/>
    </source>
</evidence>
<dbReference type="Proteomes" id="UP000176944">
    <property type="component" value="Chromosome"/>
</dbReference>
<dbReference type="SUPFAM" id="SSF52540">
    <property type="entry name" value="P-loop containing nucleoside triphosphate hydrolases"/>
    <property type="match status" value="1"/>
</dbReference>
<dbReference type="Pfam" id="PF14516">
    <property type="entry name" value="AAA_35"/>
    <property type="match status" value="1"/>
</dbReference>
<name>A0A1D9G6D8_MOOP1</name>